<proteinExistence type="predicted"/>
<organism evidence="1">
    <name type="scientific">viral metagenome</name>
    <dbReference type="NCBI Taxonomy" id="1070528"/>
    <lineage>
        <taxon>unclassified sequences</taxon>
        <taxon>metagenomes</taxon>
        <taxon>organismal metagenomes</taxon>
    </lineage>
</organism>
<dbReference type="EMBL" id="MT143903">
    <property type="protein sequence ID" value="QJH92592.1"/>
    <property type="molecule type" value="Genomic_DNA"/>
</dbReference>
<evidence type="ECO:0000313" key="1">
    <source>
        <dbReference type="EMBL" id="QJH92592.1"/>
    </source>
</evidence>
<gene>
    <name evidence="1" type="ORF">MM171A03179_0010</name>
</gene>
<protein>
    <submittedName>
        <fullName evidence="1">Uncharacterized protein</fullName>
    </submittedName>
</protein>
<accession>A0A6M3X4F2</accession>
<name>A0A6M3X4F2_9ZZZZ</name>
<reference evidence="1" key="1">
    <citation type="submission" date="2020-03" db="EMBL/GenBank/DDBJ databases">
        <title>The deep terrestrial virosphere.</title>
        <authorList>
            <person name="Holmfeldt K."/>
            <person name="Nilsson E."/>
            <person name="Simone D."/>
            <person name="Lopez-Fernandez M."/>
            <person name="Wu X."/>
            <person name="de Brujin I."/>
            <person name="Lundin D."/>
            <person name="Andersson A."/>
            <person name="Bertilsson S."/>
            <person name="Dopson M."/>
        </authorList>
    </citation>
    <scope>NUCLEOTIDE SEQUENCE</scope>
    <source>
        <strain evidence="1">MM171A03179</strain>
    </source>
</reference>
<sequence>MFDGLRVTSATLTNGELSFTMNREDIERLERLAELPDFLTVMARKRFALDMARRAVWAETGEPVVESPA</sequence>
<dbReference type="AlphaFoldDB" id="A0A6M3X4F2"/>